<comment type="caution">
    <text evidence="2">The sequence shown here is derived from an EMBL/GenBank/DDBJ whole genome shotgun (WGS) entry which is preliminary data.</text>
</comment>
<keyword evidence="3" id="KW-1185">Reference proteome</keyword>
<protein>
    <recommendedName>
        <fullName evidence="1">MmyB-like transcription regulator ligand binding domain-containing protein</fullName>
    </recommendedName>
</protein>
<dbReference type="Proteomes" id="UP000022835">
    <property type="component" value="Unassembled WGS sequence"/>
</dbReference>
<feature type="domain" description="MmyB-like transcription regulator ligand binding" evidence="1">
    <location>
        <begin position="2"/>
        <end position="52"/>
    </location>
</feature>
<sequence length="86" mass="9388">MRTHRGGVKRFKNSVVGSLELTYESMEVVAGPRLALTEHTAEPATASADALSLPRILGRDREHARTRIGSTHRINADHRVGLTSAE</sequence>
<dbReference type="Pfam" id="PF17765">
    <property type="entry name" value="MLTR_LBD"/>
    <property type="match status" value="1"/>
</dbReference>
<dbReference type="AlphaFoldDB" id="A0A064CPN6"/>
<dbReference type="RefSeq" id="WP_036344510.1">
    <property type="nucleotide sequence ID" value="NZ_JALN02000001.1"/>
</dbReference>
<evidence type="ECO:0000259" key="1">
    <source>
        <dbReference type="Pfam" id="PF17765"/>
    </source>
</evidence>
<dbReference type="EMBL" id="JALN02000001">
    <property type="protein sequence ID" value="KDF01642.1"/>
    <property type="molecule type" value="Genomic_DNA"/>
</dbReference>
<evidence type="ECO:0000313" key="3">
    <source>
        <dbReference type="Proteomes" id="UP000022835"/>
    </source>
</evidence>
<gene>
    <name evidence="2" type="ORF">Y900_022585</name>
</gene>
<dbReference type="InterPro" id="IPR041413">
    <property type="entry name" value="MLTR_LBD"/>
</dbReference>
<name>A0A064CPN6_9MYCO</name>
<evidence type="ECO:0000313" key="2">
    <source>
        <dbReference type="EMBL" id="KDF01642.1"/>
    </source>
</evidence>
<organism evidence="2 3">
    <name type="scientific">Mycolicibacterium aromaticivorans JS19b1 = JCM 16368</name>
    <dbReference type="NCBI Taxonomy" id="1440774"/>
    <lineage>
        <taxon>Bacteria</taxon>
        <taxon>Bacillati</taxon>
        <taxon>Actinomycetota</taxon>
        <taxon>Actinomycetes</taxon>
        <taxon>Mycobacteriales</taxon>
        <taxon>Mycobacteriaceae</taxon>
        <taxon>Mycolicibacterium</taxon>
    </lineage>
</organism>
<proteinExistence type="predicted"/>
<accession>A0A064CPN6</accession>
<reference evidence="2" key="1">
    <citation type="submission" date="2014-05" db="EMBL/GenBank/DDBJ databases">
        <title>Genome sequence of Mycobacterium aromaticivorans strain JS19b1T (= DSM 45407T).</title>
        <authorList>
            <person name="Kwak Y."/>
            <person name="Park G.-S."/>
            <person name="Li Q.X."/>
            <person name="Lee S.-E."/>
            <person name="Shin J.-H."/>
        </authorList>
    </citation>
    <scope>NUCLEOTIDE SEQUENCE [LARGE SCALE GENOMIC DNA]</scope>
    <source>
        <strain evidence="2">JS19b1</strain>
    </source>
</reference>